<proteinExistence type="predicted"/>
<sequence>MDGCSNLSLFICALLAWWLIEPKTTHLNLIVAVGCALFYWAIAPEVAQSTPTRLYQLSLTVATFLRLDALVLYHANMLLTGIAFLWLAHRAIQTLRKSVNDLISILGVEVPDAPDVSLAGIRADAATLNWTRPLPARPVAKFTIQVNGVNVGDSANQETAITVTGLKPDHFYNIRVIAVGYNNFQAGSRVIRLRTFGSDGRPRLGDGRLPSNFVPDEQQAVAPNDRPDEDGTSRGPAASVEAASIPDSATCLARDANVNPTLGRRNTLTRKHSPSTTSIEQSVRDAIDDHSAQSLQELGEKFEAIRKEIEEVQLQIAREEKEHKELIDELAEEKRVKKRLLKEKDDMTEKLKREMNSTERAMRSAQQRRTQKEKLLREKKAERQKLNDDIAKWDKDIASMRKRQGCFEKEREQYQAQADARSEELRQEISQAQANLAQEEAELKEKGRELKEAEDQRKKLPGGEESEEWRERDAEMRRNWDTRLKELQRRMYAANRKLRMVNDYGHVLQAQLAAAQQSGLPFMYNQANSSGVDFDLPTQNQLKRRSRNSNSLSVVAIPSPGQSFTVADRPYGASSTFGPSRPPVMPPGFAPGPFMDTTIPFTASLDDDGIRALTGGAPLSPTATSLLPAGMLDDLLDDDPPSPGSLLPRHDTFGSGTNHEFDAQSPSSSVRSPSLMSSPQSSTHHLPFSQYTGENSERRSIRGLRGDFGPSSSPIPPATQASNRNRFIPWLHRGPKETDEAPALGTLKPSQSQSLPRQTEDDEPAPNKRRISFSAGWSMFNRVSAPPQPDSTEATAPSPRGLVSRRLGLGTNTSLGSNIFSERDPHSPRPLSIASSEIPRPSTDSGSIWGRGLQPPSRLWHTEDGPWTASRNPSRRPSLHGSPSQLKTTLADADDEILDESELLHASPSQVGIIGTKPAKTLSQRLNPAAPTFMGGLFRVRVEKEKESSDKEAKDSKDKSKDKAKERSKSKGKEKETKEKKPRQSFTSVSDIGTNSLDESPSDPRQSRDTLSVDSPSMAESRESLNLEPPFSHSPSDQTAGVGFKDQESGLRKLLRKGSSSKFSFSSVRGLGGKKGPNSVTSSDRNASMDRTSFDEFAEDSGAQFLGRSYDSLHNSPLFGPTSGPRSAKDKPAGWGSRFTIKKKTGKEKESLDLERDDSASNTVPNTPSLVEK</sequence>
<gene>
    <name evidence="1" type="ORF">NUW58_g9031</name>
</gene>
<dbReference type="EMBL" id="JAPDGR010003026">
    <property type="protein sequence ID" value="KAJ2973084.1"/>
    <property type="molecule type" value="Genomic_DNA"/>
</dbReference>
<protein>
    <submittedName>
        <fullName evidence="1">Uncharacterized protein</fullName>
    </submittedName>
</protein>
<evidence type="ECO:0000313" key="2">
    <source>
        <dbReference type="Proteomes" id="UP001143856"/>
    </source>
</evidence>
<comment type="caution">
    <text evidence="1">The sequence shown here is derived from an EMBL/GenBank/DDBJ whole genome shotgun (WGS) entry which is preliminary data.</text>
</comment>
<reference evidence="1" key="1">
    <citation type="submission" date="2022-10" db="EMBL/GenBank/DDBJ databases">
        <title>Genome Sequence of Xylaria curta.</title>
        <authorList>
            <person name="Buettner E."/>
        </authorList>
    </citation>
    <scope>NUCLEOTIDE SEQUENCE</scope>
    <source>
        <strain evidence="1">Babe10</strain>
    </source>
</reference>
<dbReference type="Proteomes" id="UP001143856">
    <property type="component" value="Unassembled WGS sequence"/>
</dbReference>
<accession>A0ACC1N2E1</accession>
<evidence type="ECO:0000313" key="1">
    <source>
        <dbReference type="EMBL" id="KAJ2973084.1"/>
    </source>
</evidence>
<keyword evidence="2" id="KW-1185">Reference proteome</keyword>
<name>A0ACC1N2E1_9PEZI</name>
<organism evidence="1 2">
    <name type="scientific">Xylaria curta</name>
    <dbReference type="NCBI Taxonomy" id="42375"/>
    <lineage>
        <taxon>Eukaryota</taxon>
        <taxon>Fungi</taxon>
        <taxon>Dikarya</taxon>
        <taxon>Ascomycota</taxon>
        <taxon>Pezizomycotina</taxon>
        <taxon>Sordariomycetes</taxon>
        <taxon>Xylariomycetidae</taxon>
        <taxon>Xylariales</taxon>
        <taxon>Xylariaceae</taxon>
        <taxon>Xylaria</taxon>
    </lineage>
</organism>